<name>A0A498HIS2_MALDO</name>
<dbReference type="EMBL" id="RDQH01000342">
    <property type="protein sequence ID" value="RXH69792.1"/>
    <property type="molecule type" value="Genomic_DNA"/>
</dbReference>
<dbReference type="AlphaFoldDB" id="A0A498HIS2"/>
<evidence type="ECO:0000313" key="2">
    <source>
        <dbReference type="Proteomes" id="UP000290289"/>
    </source>
</evidence>
<keyword evidence="2" id="KW-1185">Reference proteome</keyword>
<sequence>MSLSCDNHILWFEEPPDIIVDLLFEDIEIPDKVLSRPTVCTQSSLVVRISIVKEYRTFSKKYLHKNHFDTELYENKKTDSR</sequence>
<proteinExistence type="predicted"/>
<organism evidence="1 2">
    <name type="scientific">Malus domestica</name>
    <name type="common">Apple</name>
    <name type="synonym">Pyrus malus</name>
    <dbReference type="NCBI Taxonomy" id="3750"/>
    <lineage>
        <taxon>Eukaryota</taxon>
        <taxon>Viridiplantae</taxon>
        <taxon>Streptophyta</taxon>
        <taxon>Embryophyta</taxon>
        <taxon>Tracheophyta</taxon>
        <taxon>Spermatophyta</taxon>
        <taxon>Magnoliopsida</taxon>
        <taxon>eudicotyledons</taxon>
        <taxon>Gunneridae</taxon>
        <taxon>Pentapetalae</taxon>
        <taxon>rosids</taxon>
        <taxon>fabids</taxon>
        <taxon>Rosales</taxon>
        <taxon>Rosaceae</taxon>
        <taxon>Amygdaloideae</taxon>
        <taxon>Maleae</taxon>
        <taxon>Malus</taxon>
    </lineage>
</organism>
<gene>
    <name evidence="1" type="ORF">DVH24_007048</name>
</gene>
<comment type="caution">
    <text evidence="1">The sequence shown here is derived from an EMBL/GenBank/DDBJ whole genome shotgun (WGS) entry which is preliminary data.</text>
</comment>
<accession>A0A498HIS2</accession>
<dbReference type="Proteomes" id="UP000290289">
    <property type="component" value="Chromosome 16"/>
</dbReference>
<protein>
    <submittedName>
        <fullName evidence="1">Uncharacterized protein</fullName>
    </submittedName>
</protein>
<reference evidence="1 2" key="1">
    <citation type="submission" date="2018-10" db="EMBL/GenBank/DDBJ databases">
        <title>A high-quality apple genome assembly.</title>
        <authorList>
            <person name="Hu J."/>
        </authorList>
    </citation>
    <scope>NUCLEOTIDE SEQUENCE [LARGE SCALE GENOMIC DNA]</scope>
    <source>
        <strain evidence="2">cv. HFTH1</strain>
        <tissue evidence="1">Young leaf</tissue>
    </source>
</reference>
<evidence type="ECO:0000313" key="1">
    <source>
        <dbReference type="EMBL" id="RXH69792.1"/>
    </source>
</evidence>